<accession>A0A8X6Y573</accession>
<dbReference type="OrthoDB" id="421040at2759"/>
<organism evidence="1 2">
    <name type="scientific">Trichonephila inaurata madagascariensis</name>
    <dbReference type="NCBI Taxonomy" id="2747483"/>
    <lineage>
        <taxon>Eukaryota</taxon>
        <taxon>Metazoa</taxon>
        <taxon>Ecdysozoa</taxon>
        <taxon>Arthropoda</taxon>
        <taxon>Chelicerata</taxon>
        <taxon>Arachnida</taxon>
        <taxon>Araneae</taxon>
        <taxon>Araneomorphae</taxon>
        <taxon>Entelegynae</taxon>
        <taxon>Araneoidea</taxon>
        <taxon>Nephilidae</taxon>
        <taxon>Trichonephila</taxon>
        <taxon>Trichonephila inaurata</taxon>
    </lineage>
</organism>
<sequence length="85" mass="9171">MAARLVGRRNWNQRVSSFKSSSSDDYCVTGMMLLHVCTDGYAQDVSSPGAGFYCENLFEGSSAAGLGATNFDAEIEAVRRAICHL</sequence>
<name>A0A8X6Y573_9ARAC</name>
<dbReference type="Proteomes" id="UP000886998">
    <property type="component" value="Unassembled WGS sequence"/>
</dbReference>
<evidence type="ECO:0000313" key="2">
    <source>
        <dbReference type="Proteomes" id="UP000886998"/>
    </source>
</evidence>
<comment type="caution">
    <text evidence="1">The sequence shown here is derived from an EMBL/GenBank/DDBJ whole genome shotgun (WGS) entry which is preliminary data.</text>
</comment>
<reference evidence="1" key="1">
    <citation type="submission" date="2020-08" db="EMBL/GenBank/DDBJ databases">
        <title>Multicomponent nature underlies the extraordinary mechanical properties of spider dragline silk.</title>
        <authorList>
            <person name="Kono N."/>
            <person name="Nakamura H."/>
            <person name="Mori M."/>
            <person name="Yoshida Y."/>
            <person name="Ohtoshi R."/>
            <person name="Malay A.D."/>
            <person name="Moran D.A.P."/>
            <person name="Tomita M."/>
            <person name="Numata K."/>
            <person name="Arakawa K."/>
        </authorList>
    </citation>
    <scope>NUCLEOTIDE SEQUENCE</scope>
</reference>
<dbReference type="EMBL" id="BMAV01015946">
    <property type="protein sequence ID" value="GFY66280.1"/>
    <property type="molecule type" value="Genomic_DNA"/>
</dbReference>
<proteinExistence type="predicted"/>
<protein>
    <submittedName>
        <fullName evidence="1">Uncharacterized protein</fullName>
    </submittedName>
</protein>
<evidence type="ECO:0000313" key="1">
    <source>
        <dbReference type="EMBL" id="GFY66280.1"/>
    </source>
</evidence>
<keyword evidence="2" id="KW-1185">Reference proteome</keyword>
<gene>
    <name evidence="1" type="ORF">TNIN_484771</name>
</gene>
<dbReference type="AlphaFoldDB" id="A0A8X6Y573"/>